<evidence type="ECO:0000313" key="3">
    <source>
        <dbReference type="Proteomes" id="UP000550401"/>
    </source>
</evidence>
<comment type="caution">
    <text evidence="2">The sequence shown here is derived from an EMBL/GenBank/DDBJ whole genome shotgun (WGS) entry which is preliminary data.</text>
</comment>
<protein>
    <submittedName>
        <fullName evidence="2">Short subunit dehydrogenase-like uncharacterized protein</fullName>
    </submittedName>
</protein>
<dbReference type="PANTHER" id="PTHR43781:SF1">
    <property type="entry name" value="SACCHAROPINE DEHYDROGENASE"/>
    <property type="match status" value="1"/>
</dbReference>
<accession>A0A839F2D1</accession>
<reference evidence="2 3" key="1">
    <citation type="submission" date="2020-07" db="EMBL/GenBank/DDBJ databases">
        <title>Genomic Encyclopedia of Type Strains, Phase IV (KMG-V): Genome sequencing to study the core and pangenomes of soil and plant-associated prokaryotes.</title>
        <authorList>
            <person name="Whitman W."/>
        </authorList>
    </citation>
    <scope>NUCLEOTIDE SEQUENCE [LARGE SCALE GENOMIC DNA]</scope>
    <source>
        <strain evidence="2 3">RH2WT43</strain>
    </source>
</reference>
<dbReference type="InterPro" id="IPR005097">
    <property type="entry name" value="Sacchrp_dh_NADP-bd"/>
</dbReference>
<proteinExistence type="predicted"/>
<sequence>MSADLQRMLVYGANGYTGALIAEEAVRRGLAPVLAGRNRGEVEALAQRLGLRSRVFGLDDAGAAARGLDDVDVLLNCAGPFSRTAAPLLDACLERRVHYLDITGEIDVFAHCHRADARARERGIVVAPGVGFDVVPTDGVAALLKRALPDANALVLAFEAGGGTSPGTAKTSVEGLARGGRARVGGELVDVPLAWKTRTFVREGVERSATTIPWGDLYTAYVSTGIPDIEVYLAMPPRAIRSLRRLRLLRPLLRFAPLRAWLEARAGARPGPDAERRATTQCWIWGEARNAAGAVERMQLVTPNGYALTVTCALDIAAQVIARAPAGGYRTPSQLMGAGYVLGVPGVRVAASSFDLSATG</sequence>
<dbReference type="Gene3D" id="3.40.50.720">
    <property type="entry name" value="NAD(P)-binding Rossmann-like Domain"/>
    <property type="match status" value="1"/>
</dbReference>
<feature type="domain" description="Saccharopine dehydrogenase NADP binding" evidence="1">
    <location>
        <begin position="9"/>
        <end position="103"/>
    </location>
</feature>
<keyword evidence="3" id="KW-1185">Reference proteome</keyword>
<dbReference type="RefSeq" id="WP_182530706.1">
    <property type="nucleotide sequence ID" value="NZ_JACGXL010000002.1"/>
</dbReference>
<evidence type="ECO:0000313" key="2">
    <source>
        <dbReference type="EMBL" id="MBA8887658.1"/>
    </source>
</evidence>
<name>A0A839F2D1_9GAMM</name>
<dbReference type="Proteomes" id="UP000550401">
    <property type="component" value="Unassembled WGS sequence"/>
</dbReference>
<dbReference type="PANTHER" id="PTHR43781">
    <property type="entry name" value="SACCHAROPINE DEHYDROGENASE"/>
    <property type="match status" value="1"/>
</dbReference>
<dbReference type="AlphaFoldDB" id="A0A839F2D1"/>
<organism evidence="2 3">
    <name type="scientific">Dokdonella fugitiva</name>
    <dbReference type="NCBI Taxonomy" id="328517"/>
    <lineage>
        <taxon>Bacteria</taxon>
        <taxon>Pseudomonadati</taxon>
        <taxon>Pseudomonadota</taxon>
        <taxon>Gammaproteobacteria</taxon>
        <taxon>Lysobacterales</taxon>
        <taxon>Rhodanobacteraceae</taxon>
        <taxon>Dokdonella</taxon>
    </lineage>
</organism>
<dbReference type="InterPro" id="IPR036291">
    <property type="entry name" value="NAD(P)-bd_dom_sf"/>
</dbReference>
<gene>
    <name evidence="2" type="ORF">FHW12_001872</name>
</gene>
<dbReference type="EMBL" id="JACGXL010000002">
    <property type="protein sequence ID" value="MBA8887658.1"/>
    <property type="molecule type" value="Genomic_DNA"/>
</dbReference>
<dbReference type="SUPFAM" id="SSF51735">
    <property type="entry name" value="NAD(P)-binding Rossmann-fold domains"/>
    <property type="match status" value="1"/>
</dbReference>
<dbReference type="Pfam" id="PF03435">
    <property type="entry name" value="Sacchrp_dh_NADP"/>
    <property type="match status" value="1"/>
</dbReference>
<evidence type="ECO:0000259" key="1">
    <source>
        <dbReference type="Pfam" id="PF03435"/>
    </source>
</evidence>